<organism evidence="3 4">
    <name type="scientific">Winogradskyella pulchriflava</name>
    <dbReference type="NCBI Taxonomy" id="1110688"/>
    <lineage>
        <taxon>Bacteria</taxon>
        <taxon>Pseudomonadati</taxon>
        <taxon>Bacteroidota</taxon>
        <taxon>Flavobacteriia</taxon>
        <taxon>Flavobacteriales</taxon>
        <taxon>Flavobacteriaceae</taxon>
        <taxon>Winogradskyella</taxon>
    </lineage>
</organism>
<reference evidence="3 4" key="1">
    <citation type="submission" date="2024-09" db="EMBL/GenBank/DDBJ databases">
        <authorList>
            <person name="Sun Q."/>
            <person name="Mori K."/>
        </authorList>
    </citation>
    <scope>NUCLEOTIDE SEQUENCE [LARGE SCALE GENOMIC DNA]</scope>
    <source>
        <strain evidence="3 4">NCAIM B.02481</strain>
    </source>
</reference>
<evidence type="ECO:0000256" key="1">
    <source>
        <dbReference type="ARBA" id="ARBA00022729"/>
    </source>
</evidence>
<protein>
    <submittedName>
        <fullName evidence="3">T9SS type A sorting domain-containing protein</fullName>
    </submittedName>
</protein>
<dbReference type="Proteomes" id="UP001589832">
    <property type="component" value="Unassembled WGS sequence"/>
</dbReference>
<comment type="caution">
    <text evidence="3">The sequence shown here is derived from an EMBL/GenBank/DDBJ whole genome shotgun (WGS) entry which is preliminary data.</text>
</comment>
<sequence length="263" mass="29656">MKTILLKKEQILSIMILIFCGSQNIIAQTGTSESAETMQSFHLEFKNVDGPAVNRQLQLSFSENTSDSFDEGYDTKNLNLMQDDLNLLLNGEFFTTQAYSPITEDKIVPLALQTSGNYTYTIELIWSENLGDRNVEIKDNLLGTSFGLRNGQAYQFTSSEGYFPNRFQITFKTTTLSQADFDIQNIDFYYSMDSGSIVVSNPENRNIKGIEIYSILGQQVFSNQASNNNANITYEVKNMNAGIYIIRLVTENNGILTKKVLLK</sequence>
<name>A0ABV6Q4P9_9FLAO</name>
<evidence type="ECO:0000313" key="4">
    <source>
        <dbReference type="Proteomes" id="UP001589832"/>
    </source>
</evidence>
<accession>A0ABV6Q4P9</accession>
<feature type="domain" description="Secretion system C-terminal sorting" evidence="2">
    <location>
        <begin position="198"/>
        <end position="260"/>
    </location>
</feature>
<dbReference type="EMBL" id="JBHLTQ010000001">
    <property type="protein sequence ID" value="MFC0603233.1"/>
    <property type="molecule type" value="Genomic_DNA"/>
</dbReference>
<proteinExistence type="predicted"/>
<dbReference type="Pfam" id="PF18962">
    <property type="entry name" value="Por_Secre_tail"/>
    <property type="match status" value="1"/>
</dbReference>
<dbReference type="InterPro" id="IPR026444">
    <property type="entry name" value="Secre_tail"/>
</dbReference>
<dbReference type="NCBIfam" id="TIGR04183">
    <property type="entry name" value="Por_Secre_tail"/>
    <property type="match status" value="1"/>
</dbReference>
<evidence type="ECO:0000259" key="2">
    <source>
        <dbReference type="Pfam" id="PF18962"/>
    </source>
</evidence>
<evidence type="ECO:0000313" key="3">
    <source>
        <dbReference type="EMBL" id="MFC0603233.1"/>
    </source>
</evidence>
<dbReference type="RefSeq" id="WP_386058690.1">
    <property type="nucleotide sequence ID" value="NZ_JBHLTQ010000001.1"/>
</dbReference>
<keyword evidence="1" id="KW-0732">Signal</keyword>
<gene>
    <name evidence="3" type="ORF">ACFFGA_01590</name>
</gene>
<keyword evidence="4" id="KW-1185">Reference proteome</keyword>